<dbReference type="Proteomes" id="UP001234343">
    <property type="component" value="Unassembled WGS sequence"/>
</dbReference>
<dbReference type="Gene3D" id="3.30.1360.40">
    <property type="match status" value="1"/>
</dbReference>
<keyword evidence="2" id="KW-0378">Hydrolase</keyword>
<keyword evidence="1" id="KW-0547">Nucleotide-binding</keyword>
<protein>
    <submittedName>
        <fullName evidence="5">Carboxyltransferase domain-containing protein</fullName>
    </submittedName>
</protein>
<dbReference type="SMART" id="SM00796">
    <property type="entry name" value="AHS1"/>
    <property type="match status" value="1"/>
</dbReference>
<evidence type="ECO:0000256" key="3">
    <source>
        <dbReference type="ARBA" id="ARBA00022840"/>
    </source>
</evidence>
<dbReference type="RefSeq" id="WP_289365211.1">
    <property type="nucleotide sequence ID" value="NZ_JAUCBP010000007.1"/>
</dbReference>
<sequence length="222" mass="24732">MNQALAQWNIHSYSECGESALILYFSGQNLRDQNRNVSSLCKVLSTNKPEWLRDLVPGFDSLMLVYDIASLDLYGVLGWLAKLRHSEDIAYEGKLYHIEVDYRLSSAFDLNNVSDELALSVEDVIDLHQRQQLRVFAIGFTPHFAYLGELPEQLKVARLSKPRVAVPAGAVAIADNYSAVYPASSPGGWQLLGTVTDLNAFLAIDLSVGDRIQFKTHSITRS</sequence>
<dbReference type="Gene3D" id="2.40.100.10">
    <property type="entry name" value="Cyclophilin-like"/>
    <property type="match status" value="1"/>
</dbReference>
<feature type="domain" description="Carboxyltransferase" evidence="4">
    <location>
        <begin position="11"/>
        <end position="202"/>
    </location>
</feature>
<dbReference type="SUPFAM" id="SSF50891">
    <property type="entry name" value="Cyclophilin-like"/>
    <property type="match status" value="1"/>
</dbReference>
<reference evidence="5 6" key="1">
    <citation type="submission" date="2023-06" db="EMBL/GenBank/DDBJ databases">
        <title>Alteromonas sp. ASW11-36 isolated from intertidal sand.</title>
        <authorList>
            <person name="Li Y."/>
        </authorList>
    </citation>
    <scope>NUCLEOTIDE SEQUENCE [LARGE SCALE GENOMIC DNA]</scope>
    <source>
        <strain evidence="5 6">ASW11-36</strain>
    </source>
</reference>
<accession>A0ABT7SXM6</accession>
<dbReference type="SUPFAM" id="SSF160467">
    <property type="entry name" value="PH0987 N-terminal domain-like"/>
    <property type="match status" value="1"/>
</dbReference>
<dbReference type="InterPro" id="IPR029000">
    <property type="entry name" value="Cyclophilin-like_dom_sf"/>
</dbReference>
<evidence type="ECO:0000256" key="1">
    <source>
        <dbReference type="ARBA" id="ARBA00022741"/>
    </source>
</evidence>
<keyword evidence="6" id="KW-1185">Reference proteome</keyword>
<dbReference type="Pfam" id="PF02682">
    <property type="entry name" value="CT_C_D"/>
    <property type="match status" value="1"/>
</dbReference>
<dbReference type="EMBL" id="JAUCBP010000007">
    <property type="protein sequence ID" value="MDM7860926.1"/>
    <property type="molecule type" value="Genomic_DNA"/>
</dbReference>
<evidence type="ECO:0000313" key="6">
    <source>
        <dbReference type="Proteomes" id="UP001234343"/>
    </source>
</evidence>
<name>A0ABT7SXM6_9ALTE</name>
<gene>
    <name evidence="5" type="ORF">QTP81_09990</name>
</gene>
<dbReference type="PANTHER" id="PTHR34698">
    <property type="entry name" value="5-OXOPROLINASE SUBUNIT B"/>
    <property type="match status" value="1"/>
</dbReference>
<comment type="caution">
    <text evidence="5">The sequence shown here is derived from an EMBL/GenBank/DDBJ whole genome shotgun (WGS) entry which is preliminary data.</text>
</comment>
<evidence type="ECO:0000256" key="2">
    <source>
        <dbReference type="ARBA" id="ARBA00022801"/>
    </source>
</evidence>
<keyword evidence="3" id="KW-0067">ATP-binding</keyword>
<evidence type="ECO:0000313" key="5">
    <source>
        <dbReference type="EMBL" id="MDM7860926.1"/>
    </source>
</evidence>
<dbReference type="PANTHER" id="PTHR34698:SF2">
    <property type="entry name" value="5-OXOPROLINASE SUBUNIT B"/>
    <property type="match status" value="1"/>
</dbReference>
<organism evidence="5 6">
    <name type="scientific">Alteromonas arenosi</name>
    <dbReference type="NCBI Taxonomy" id="3055817"/>
    <lineage>
        <taxon>Bacteria</taxon>
        <taxon>Pseudomonadati</taxon>
        <taxon>Pseudomonadota</taxon>
        <taxon>Gammaproteobacteria</taxon>
        <taxon>Alteromonadales</taxon>
        <taxon>Alteromonadaceae</taxon>
        <taxon>Alteromonas/Salinimonas group</taxon>
        <taxon>Alteromonas</taxon>
    </lineage>
</organism>
<dbReference type="InterPro" id="IPR003833">
    <property type="entry name" value="CT_C_D"/>
</dbReference>
<dbReference type="InterPro" id="IPR010016">
    <property type="entry name" value="PxpB"/>
</dbReference>
<proteinExistence type="predicted"/>
<evidence type="ECO:0000259" key="4">
    <source>
        <dbReference type="SMART" id="SM00796"/>
    </source>
</evidence>